<evidence type="ECO:0000256" key="2">
    <source>
        <dbReference type="ARBA" id="ARBA00023186"/>
    </source>
</evidence>
<dbReference type="Pfam" id="PF01730">
    <property type="entry name" value="UreF"/>
    <property type="match status" value="1"/>
</dbReference>
<evidence type="ECO:0000313" key="4">
    <source>
        <dbReference type="EMBL" id="RCX26008.1"/>
    </source>
</evidence>
<proteinExistence type="inferred from homology"/>
<keyword evidence="1 3" id="KW-0996">Nickel insertion</keyword>
<dbReference type="EMBL" id="QPJY01000012">
    <property type="protein sequence ID" value="RCX26008.1"/>
    <property type="molecule type" value="Genomic_DNA"/>
</dbReference>
<name>A0A369BZ05_9GAMM</name>
<dbReference type="RefSeq" id="WP_114280909.1">
    <property type="nucleotide sequence ID" value="NZ_QPJY01000012.1"/>
</dbReference>
<comment type="caution">
    <text evidence="4">The sequence shown here is derived from an EMBL/GenBank/DDBJ whole genome shotgun (WGS) entry which is preliminary data.</text>
</comment>
<evidence type="ECO:0000256" key="3">
    <source>
        <dbReference type="HAMAP-Rule" id="MF_01385"/>
    </source>
</evidence>
<keyword evidence="2 3" id="KW-0143">Chaperone</keyword>
<comment type="similarity">
    <text evidence="3">Belongs to the UreF family.</text>
</comment>
<sequence>MCAWSEPEPADVAGEAALLRLLQLTSPALPVGAFAYSQGLEWAVEAGWVTDERSAGEWIGGLLEHSLARADVPVFARLHRAWREAAEPEVEYWNAWLGAVRESAELQAEDRHLGAALARLLADLGEERARAWAGRGDAGFATLFALAAVSWGIPVRSGALGLLWAWTENQVAAATKLIPLGQTAAQRLLSALQRRMPAAVERGLELDEAVMGMGAPGLALAGALHETQYTRLFRS</sequence>
<comment type="subunit">
    <text evidence="3">UreD, UreF and UreG form a complex that acts as a GTP-hydrolysis-dependent molecular chaperone, activating the urease apoprotein by helping to assemble the nickel containing metallocenter of UreC. The UreE protein probably delivers the nickel.</text>
</comment>
<dbReference type="PANTHER" id="PTHR33620">
    <property type="entry name" value="UREASE ACCESSORY PROTEIN F"/>
    <property type="match status" value="1"/>
</dbReference>
<keyword evidence="3" id="KW-0963">Cytoplasm</keyword>
<dbReference type="Proteomes" id="UP000252707">
    <property type="component" value="Unassembled WGS sequence"/>
</dbReference>
<evidence type="ECO:0000313" key="5">
    <source>
        <dbReference type="Proteomes" id="UP000252707"/>
    </source>
</evidence>
<dbReference type="GO" id="GO:0016151">
    <property type="term" value="F:nickel cation binding"/>
    <property type="evidence" value="ECO:0007669"/>
    <property type="project" value="UniProtKB-UniRule"/>
</dbReference>
<dbReference type="PIRSF" id="PIRSF009467">
    <property type="entry name" value="Ureas_acces_UreF"/>
    <property type="match status" value="1"/>
</dbReference>
<accession>A0A369BZ05</accession>
<dbReference type="PANTHER" id="PTHR33620:SF1">
    <property type="entry name" value="UREASE ACCESSORY PROTEIN F"/>
    <property type="match status" value="1"/>
</dbReference>
<dbReference type="GO" id="GO:0005737">
    <property type="term" value="C:cytoplasm"/>
    <property type="evidence" value="ECO:0007669"/>
    <property type="project" value="UniProtKB-SubCell"/>
</dbReference>
<dbReference type="HAMAP" id="MF_01385">
    <property type="entry name" value="UreF"/>
    <property type="match status" value="1"/>
</dbReference>
<comment type="function">
    <text evidence="3">Required for maturation of urease via the functional incorporation of the urease nickel metallocenter.</text>
</comment>
<keyword evidence="5" id="KW-1185">Reference proteome</keyword>
<reference evidence="4 5" key="1">
    <citation type="submission" date="2018-07" db="EMBL/GenBank/DDBJ databases">
        <title>Genomic Encyclopedia of Type Strains, Phase IV (KMG-IV): sequencing the most valuable type-strain genomes for metagenomic binning, comparative biology and taxonomic classification.</title>
        <authorList>
            <person name="Goeker M."/>
        </authorList>
    </citation>
    <scope>NUCLEOTIDE SEQUENCE [LARGE SCALE GENOMIC DNA]</scope>
    <source>
        <strain evidence="4 5">DSM 26407</strain>
    </source>
</reference>
<organism evidence="4 5">
    <name type="scientific">Thioalbus denitrificans</name>
    <dbReference type="NCBI Taxonomy" id="547122"/>
    <lineage>
        <taxon>Bacteria</taxon>
        <taxon>Pseudomonadati</taxon>
        <taxon>Pseudomonadota</taxon>
        <taxon>Gammaproteobacteria</taxon>
        <taxon>Chromatiales</taxon>
        <taxon>Ectothiorhodospiraceae</taxon>
        <taxon>Thioalbus</taxon>
    </lineage>
</organism>
<dbReference type="AlphaFoldDB" id="A0A369BZ05"/>
<dbReference type="OrthoDB" id="9798772at2"/>
<dbReference type="InterPro" id="IPR038277">
    <property type="entry name" value="UreF_sf"/>
</dbReference>
<comment type="subcellular location">
    <subcellularLocation>
        <location evidence="3">Cytoplasm</location>
    </subcellularLocation>
</comment>
<dbReference type="Gene3D" id="1.10.4190.10">
    <property type="entry name" value="Urease accessory protein UreF"/>
    <property type="match status" value="1"/>
</dbReference>
<gene>
    <name evidence="3" type="primary">ureF</name>
    <name evidence="4" type="ORF">DFQ59_11211</name>
</gene>
<protein>
    <recommendedName>
        <fullName evidence="3">Urease accessory protein UreF</fullName>
    </recommendedName>
</protein>
<dbReference type="InterPro" id="IPR002639">
    <property type="entry name" value="UreF"/>
</dbReference>
<evidence type="ECO:0000256" key="1">
    <source>
        <dbReference type="ARBA" id="ARBA00022988"/>
    </source>
</evidence>